<dbReference type="Gene3D" id="3.40.50.300">
    <property type="entry name" value="P-loop containing nucleotide triphosphate hydrolases"/>
    <property type="match status" value="1"/>
</dbReference>
<sequence>MKKILGQTKLRVRRKIKLLRQAYLDKFVFIHINKTGGSSVEKALGLPFEHKTALEKIEQMGRRNWNKKITFAVVRNPWDKVVSHYHYRVKTDQTNLGNKHLDFKQWVKRTYGENDPQYYDQPMMFMPQLDWIADRDGKLLVNEIIRFENLSEEFNRLAEKLGVTATLPHVKRSNRGNYRDYYDDETQQIVADWFAKDIKQFDYRF</sequence>
<accession>A0ABT3P3C2</accession>
<dbReference type="SUPFAM" id="SSF52540">
    <property type="entry name" value="P-loop containing nucleoside triphosphate hydrolases"/>
    <property type="match status" value="1"/>
</dbReference>
<evidence type="ECO:0000313" key="1">
    <source>
        <dbReference type="EMBL" id="MCW8107255.1"/>
    </source>
</evidence>
<keyword evidence="2" id="KW-1185">Reference proteome</keyword>
<name>A0ABT3P3C2_9ALTE</name>
<reference evidence="1" key="1">
    <citation type="submission" date="2022-11" db="EMBL/GenBank/DDBJ databases">
        <title>Alteromonas sp. nov., isolated from sea water of the Qingdao.</title>
        <authorList>
            <person name="Wang Q."/>
        </authorList>
    </citation>
    <scope>NUCLEOTIDE SEQUENCE</scope>
    <source>
        <strain evidence="1">ASW11-7</strain>
    </source>
</reference>
<dbReference type="Pfam" id="PF03567">
    <property type="entry name" value="Sulfotransfer_2"/>
    <property type="match status" value="1"/>
</dbReference>
<protein>
    <submittedName>
        <fullName evidence="1">Sulfotransferase family protein</fullName>
    </submittedName>
</protein>
<evidence type="ECO:0000313" key="2">
    <source>
        <dbReference type="Proteomes" id="UP001142810"/>
    </source>
</evidence>
<dbReference type="RefSeq" id="WP_265615953.1">
    <property type="nucleotide sequence ID" value="NZ_JAPFRD010000002.1"/>
</dbReference>
<gene>
    <name evidence="1" type="ORF">OPS25_01890</name>
</gene>
<dbReference type="Proteomes" id="UP001142810">
    <property type="component" value="Unassembled WGS sequence"/>
</dbReference>
<dbReference type="EMBL" id="JAPFRD010000002">
    <property type="protein sequence ID" value="MCW8107255.1"/>
    <property type="molecule type" value="Genomic_DNA"/>
</dbReference>
<proteinExistence type="predicted"/>
<organism evidence="1 2">
    <name type="scientific">Alteromonas aquimaris</name>
    <dbReference type="NCBI Taxonomy" id="2998417"/>
    <lineage>
        <taxon>Bacteria</taxon>
        <taxon>Pseudomonadati</taxon>
        <taxon>Pseudomonadota</taxon>
        <taxon>Gammaproteobacteria</taxon>
        <taxon>Alteromonadales</taxon>
        <taxon>Alteromonadaceae</taxon>
        <taxon>Alteromonas/Salinimonas group</taxon>
        <taxon>Alteromonas</taxon>
    </lineage>
</organism>
<comment type="caution">
    <text evidence="1">The sequence shown here is derived from an EMBL/GenBank/DDBJ whole genome shotgun (WGS) entry which is preliminary data.</text>
</comment>
<dbReference type="InterPro" id="IPR027417">
    <property type="entry name" value="P-loop_NTPase"/>
</dbReference>
<dbReference type="InterPro" id="IPR005331">
    <property type="entry name" value="Sulfotransferase"/>
</dbReference>